<dbReference type="EMBL" id="BAABAS010000007">
    <property type="protein sequence ID" value="GAA4233617.1"/>
    <property type="molecule type" value="Genomic_DNA"/>
</dbReference>
<keyword evidence="2" id="KW-1185">Reference proteome</keyword>
<gene>
    <name evidence="1" type="ORF">GCM10022254_36470</name>
</gene>
<evidence type="ECO:0000313" key="1">
    <source>
        <dbReference type="EMBL" id="GAA4233617.1"/>
    </source>
</evidence>
<dbReference type="Pfam" id="PF10604">
    <property type="entry name" value="Polyketide_cyc2"/>
    <property type="match status" value="1"/>
</dbReference>
<dbReference type="Proteomes" id="UP001501710">
    <property type="component" value="Unassembled WGS sequence"/>
</dbReference>
<organism evidence="1 2">
    <name type="scientific">Actinomadura meridiana</name>
    <dbReference type="NCBI Taxonomy" id="559626"/>
    <lineage>
        <taxon>Bacteria</taxon>
        <taxon>Bacillati</taxon>
        <taxon>Actinomycetota</taxon>
        <taxon>Actinomycetes</taxon>
        <taxon>Streptosporangiales</taxon>
        <taxon>Thermomonosporaceae</taxon>
        <taxon>Actinomadura</taxon>
    </lineage>
</organism>
<accession>A0ABP8C4L0</accession>
<protein>
    <submittedName>
        <fullName evidence="1">SRPBCC family protein</fullName>
    </submittedName>
</protein>
<comment type="caution">
    <text evidence="1">The sequence shown here is derived from an EMBL/GenBank/DDBJ whole genome shotgun (WGS) entry which is preliminary data.</text>
</comment>
<dbReference type="SUPFAM" id="SSF55961">
    <property type="entry name" value="Bet v1-like"/>
    <property type="match status" value="1"/>
</dbReference>
<dbReference type="Gene3D" id="3.30.530.20">
    <property type="match status" value="1"/>
</dbReference>
<reference evidence="2" key="1">
    <citation type="journal article" date="2019" name="Int. J. Syst. Evol. Microbiol.">
        <title>The Global Catalogue of Microorganisms (GCM) 10K type strain sequencing project: providing services to taxonomists for standard genome sequencing and annotation.</title>
        <authorList>
            <consortium name="The Broad Institute Genomics Platform"/>
            <consortium name="The Broad Institute Genome Sequencing Center for Infectious Disease"/>
            <person name="Wu L."/>
            <person name="Ma J."/>
        </authorList>
    </citation>
    <scope>NUCLEOTIDE SEQUENCE [LARGE SCALE GENOMIC DNA]</scope>
    <source>
        <strain evidence="2">JCM 17440</strain>
    </source>
</reference>
<sequence length="146" mass="16148">MITGIDTEAPVIVRRATTIDAPIGHVWARHTDINAWPAWQPEITAARVDDPLRPGTVFRWTTAGLEIASTVYAVERPRRILWGGDAHGITGIHLWTFDERDGVVHVHTEESWDGGPVRTDVEAMRIALDGSLASWLDHLRKASEGG</sequence>
<proteinExistence type="predicted"/>
<dbReference type="InterPro" id="IPR023393">
    <property type="entry name" value="START-like_dom_sf"/>
</dbReference>
<dbReference type="RefSeq" id="WP_344898077.1">
    <property type="nucleotide sequence ID" value="NZ_BAABAS010000007.1"/>
</dbReference>
<name>A0ABP8C4L0_9ACTN</name>
<evidence type="ECO:0000313" key="2">
    <source>
        <dbReference type="Proteomes" id="UP001501710"/>
    </source>
</evidence>
<dbReference type="InterPro" id="IPR019587">
    <property type="entry name" value="Polyketide_cyclase/dehydratase"/>
</dbReference>